<accession>A0A2K1IXH5</accession>
<dbReference type="Proteomes" id="UP000006727">
    <property type="component" value="Chromosome 19"/>
</dbReference>
<dbReference type="PANTHER" id="PTHR34468">
    <property type="entry name" value="MICROTUBULE-ASSOCIATED FUTSCH-LIKE PROTEIN"/>
    <property type="match status" value="1"/>
</dbReference>
<dbReference type="AlphaFoldDB" id="A0A2K1IXH5"/>
<proteinExistence type="predicted"/>
<dbReference type="EnsemblPlants" id="Pp3c19_6630V3.1">
    <property type="protein sequence ID" value="Pp3c19_6630V3.1"/>
    <property type="gene ID" value="Pp3c19_6630"/>
</dbReference>
<reference evidence="2 4" key="1">
    <citation type="journal article" date="2008" name="Science">
        <title>The Physcomitrella genome reveals evolutionary insights into the conquest of land by plants.</title>
        <authorList>
            <person name="Rensing S."/>
            <person name="Lang D."/>
            <person name="Zimmer A."/>
            <person name="Terry A."/>
            <person name="Salamov A."/>
            <person name="Shapiro H."/>
            <person name="Nishiyama T."/>
            <person name="Perroud P.-F."/>
            <person name="Lindquist E."/>
            <person name="Kamisugi Y."/>
            <person name="Tanahashi T."/>
            <person name="Sakakibara K."/>
            <person name="Fujita T."/>
            <person name="Oishi K."/>
            <person name="Shin-I T."/>
            <person name="Kuroki Y."/>
            <person name="Toyoda A."/>
            <person name="Suzuki Y."/>
            <person name="Hashimoto A."/>
            <person name="Yamaguchi K."/>
            <person name="Sugano A."/>
            <person name="Kohara Y."/>
            <person name="Fujiyama A."/>
            <person name="Anterola A."/>
            <person name="Aoki S."/>
            <person name="Ashton N."/>
            <person name="Barbazuk W.B."/>
            <person name="Barker E."/>
            <person name="Bennetzen J."/>
            <person name="Bezanilla M."/>
            <person name="Blankenship R."/>
            <person name="Cho S.H."/>
            <person name="Dutcher S."/>
            <person name="Estelle M."/>
            <person name="Fawcett J.A."/>
            <person name="Gundlach H."/>
            <person name="Hanada K."/>
            <person name="Heyl A."/>
            <person name="Hicks K.A."/>
            <person name="Hugh J."/>
            <person name="Lohr M."/>
            <person name="Mayer K."/>
            <person name="Melkozernov A."/>
            <person name="Murata T."/>
            <person name="Nelson D."/>
            <person name="Pils B."/>
            <person name="Prigge M."/>
            <person name="Reiss B."/>
            <person name="Renner T."/>
            <person name="Rombauts S."/>
            <person name="Rushton P."/>
            <person name="Sanderfoot A."/>
            <person name="Schween G."/>
            <person name="Shiu S.-H."/>
            <person name="Stueber K."/>
            <person name="Theodoulou F.L."/>
            <person name="Tu H."/>
            <person name="Van de Peer Y."/>
            <person name="Verrier P.J."/>
            <person name="Waters E."/>
            <person name="Wood A."/>
            <person name="Yang L."/>
            <person name="Cove D."/>
            <person name="Cuming A."/>
            <person name="Hasebe M."/>
            <person name="Lucas S."/>
            <person name="Mishler D.B."/>
            <person name="Reski R."/>
            <person name="Grigoriev I."/>
            <person name="Quatrano R.S."/>
            <person name="Boore J.L."/>
        </authorList>
    </citation>
    <scope>NUCLEOTIDE SEQUENCE [LARGE SCALE GENOMIC DNA]</scope>
    <source>
        <strain evidence="3 4">cv. Gransden 2004</strain>
    </source>
</reference>
<sequence>MLVWDGDGSIVLITSLSRQFGLNSGCSDADLGTPCMQSAPSEENLDFTPNGRQAVKEIDVDSLTKKVVSHTVPEGISITVPESSAAQRNVVTFPVPSHGRRKSWQCIGEQSSIPSAEKSNVFHSVEEKVKFTDLAEVRGAIPAVSKIPVHGFEGTGANTAVEEFKEAVHMDENSTQAAKDDDCEPPVEFVVEMKPNVVITPGTDSRMTASAEIESFSGRNEASESTLVALLPVYSPKMSLKGDTKPLSATPIAVTPCQPASVGNPRARHRRASSVGNLTPGVPFDMSAESSPFGDYVCSPSSQSSSAKSKLTSRGYKEVTPRMNLPKPSWKAIVEREMKGSKLKALLAAQLPKETSPFSEYLEIQMENQSRNAVSGTIWSTEKNVNLTRSPAKREVAPTEGQHETGEVLRSAQVPRKLNEVLLDLHAPAGALYCNIAPV</sequence>
<gene>
    <name evidence="2" type="ORF">PHYPA_023790</name>
</gene>
<feature type="region of interest" description="Disordered" evidence="1">
    <location>
        <begin position="299"/>
        <end position="322"/>
    </location>
</feature>
<dbReference type="EMBL" id="ABEU02000019">
    <property type="protein sequence ID" value="PNR33974.1"/>
    <property type="molecule type" value="Genomic_DNA"/>
</dbReference>
<keyword evidence="4" id="KW-1185">Reference proteome</keyword>
<feature type="region of interest" description="Disordered" evidence="1">
    <location>
        <begin position="259"/>
        <end position="280"/>
    </location>
</feature>
<evidence type="ECO:0000313" key="4">
    <source>
        <dbReference type="Proteomes" id="UP000006727"/>
    </source>
</evidence>
<evidence type="ECO:0000256" key="1">
    <source>
        <dbReference type="SAM" id="MobiDB-lite"/>
    </source>
</evidence>
<dbReference type="InParanoid" id="A0A2K1IXH5"/>
<dbReference type="PANTHER" id="PTHR34468:SF2">
    <property type="entry name" value="MICROTUBULE-ASSOCIATED FUTSCH-LIKE PROTEIN"/>
    <property type="match status" value="1"/>
</dbReference>
<protein>
    <submittedName>
        <fullName evidence="2 3">Uncharacterized protein</fullName>
    </submittedName>
</protein>
<name>A0A2K1IXH5_PHYPA</name>
<reference evidence="3" key="3">
    <citation type="submission" date="2020-12" db="UniProtKB">
        <authorList>
            <consortium name="EnsemblPlants"/>
        </authorList>
    </citation>
    <scope>IDENTIFICATION</scope>
</reference>
<reference evidence="2 4" key="2">
    <citation type="journal article" date="2018" name="Plant J.">
        <title>The Physcomitrella patens chromosome-scale assembly reveals moss genome structure and evolution.</title>
        <authorList>
            <person name="Lang D."/>
            <person name="Ullrich K.K."/>
            <person name="Murat F."/>
            <person name="Fuchs J."/>
            <person name="Jenkins J."/>
            <person name="Haas F.B."/>
            <person name="Piednoel M."/>
            <person name="Gundlach H."/>
            <person name="Van Bel M."/>
            <person name="Meyberg R."/>
            <person name="Vives C."/>
            <person name="Morata J."/>
            <person name="Symeonidi A."/>
            <person name="Hiss M."/>
            <person name="Muchero W."/>
            <person name="Kamisugi Y."/>
            <person name="Saleh O."/>
            <person name="Blanc G."/>
            <person name="Decker E.L."/>
            <person name="van Gessel N."/>
            <person name="Grimwood J."/>
            <person name="Hayes R.D."/>
            <person name="Graham S.W."/>
            <person name="Gunter L.E."/>
            <person name="McDaniel S.F."/>
            <person name="Hoernstein S.N.W."/>
            <person name="Larsson A."/>
            <person name="Li F.W."/>
            <person name="Perroud P.F."/>
            <person name="Phillips J."/>
            <person name="Ranjan P."/>
            <person name="Rokshar D.S."/>
            <person name="Rothfels C.J."/>
            <person name="Schneider L."/>
            <person name="Shu S."/>
            <person name="Stevenson D.W."/>
            <person name="Thummler F."/>
            <person name="Tillich M."/>
            <person name="Villarreal Aguilar J.C."/>
            <person name="Widiez T."/>
            <person name="Wong G.K."/>
            <person name="Wymore A."/>
            <person name="Zhang Y."/>
            <person name="Zimmer A.D."/>
            <person name="Quatrano R.S."/>
            <person name="Mayer K.F.X."/>
            <person name="Goodstein D."/>
            <person name="Casacuberta J.M."/>
            <person name="Vandepoele K."/>
            <person name="Reski R."/>
            <person name="Cuming A.C."/>
            <person name="Tuskan G.A."/>
            <person name="Maumus F."/>
            <person name="Salse J."/>
            <person name="Schmutz J."/>
            <person name="Rensing S.A."/>
        </authorList>
    </citation>
    <scope>NUCLEOTIDE SEQUENCE [LARGE SCALE GENOMIC DNA]</scope>
    <source>
        <strain evidence="3 4">cv. Gransden 2004</strain>
    </source>
</reference>
<evidence type="ECO:0000313" key="2">
    <source>
        <dbReference type="EMBL" id="PNR33974.1"/>
    </source>
</evidence>
<organism evidence="2">
    <name type="scientific">Physcomitrium patens</name>
    <name type="common">Spreading-leaved earth moss</name>
    <name type="synonym">Physcomitrella patens</name>
    <dbReference type="NCBI Taxonomy" id="3218"/>
    <lineage>
        <taxon>Eukaryota</taxon>
        <taxon>Viridiplantae</taxon>
        <taxon>Streptophyta</taxon>
        <taxon>Embryophyta</taxon>
        <taxon>Bryophyta</taxon>
        <taxon>Bryophytina</taxon>
        <taxon>Bryopsida</taxon>
        <taxon>Funariidae</taxon>
        <taxon>Funariales</taxon>
        <taxon>Funariaceae</taxon>
        <taxon>Physcomitrium</taxon>
    </lineage>
</organism>
<feature type="compositionally biased region" description="Low complexity" evidence="1">
    <location>
        <begin position="299"/>
        <end position="313"/>
    </location>
</feature>
<evidence type="ECO:0000313" key="3">
    <source>
        <dbReference type="EnsemblPlants" id="Pp3c19_6630V3.1"/>
    </source>
</evidence>
<dbReference type="Gramene" id="Pp3c19_6630V3.1">
    <property type="protein sequence ID" value="Pp3c19_6630V3.1"/>
    <property type="gene ID" value="Pp3c19_6630"/>
</dbReference>